<feature type="region of interest" description="Disordered" evidence="4">
    <location>
        <begin position="232"/>
        <end position="271"/>
    </location>
</feature>
<gene>
    <name evidence="6" type="ORF">OEG82_20450</name>
</gene>
<keyword evidence="3" id="KW-0804">Transcription</keyword>
<dbReference type="InterPro" id="IPR036388">
    <property type="entry name" value="WH-like_DNA-bd_sf"/>
</dbReference>
<dbReference type="EMBL" id="JAOVZQ010000001">
    <property type="protein sequence ID" value="MCY0096363.1"/>
    <property type="molecule type" value="Genomic_DNA"/>
</dbReference>
<feature type="domain" description="HTH gntR-type" evidence="5">
    <location>
        <begin position="18"/>
        <end position="85"/>
    </location>
</feature>
<reference evidence="6" key="1">
    <citation type="submission" date="2022-10" db="EMBL/GenBank/DDBJ databases">
        <title>Hoeflea sp. J2-29, isolated from marine algae.</title>
        <authorList>
            <person name="Kristyanto S."/>
            <person name="Kim J.M."/>
            <person name="Jeon C.O."/>
        </authorList>
    </citation>
    <scope>NUCLEOTIDE SEQUENCE</scope>
    <source>
        <strain evidence="6">J2-29</strain>
    </source>
</reference>
<evidence type="ECO:0000259" key="5">
    <source>
        <dbReference type="PROSITE" id="PS50949"/>
    </source>
</evidence>
<keyword evidence="2" id="KW-0238">DNA-binding</keyword>
<dbReference type="Pfam" id="PF00392">
    <property type="entry name" value="GntR"/>
    <property type="match status" value="1"/>
</dbReference>
<dbReference type="RefSeq" id="WP_267614193.1">
    <property type="nucleotide sequence ID" value="NZ_JAOVZQ010000001.1"/>
</dbReference>
<sequence>MYDRNSPFTAKPSALEPRQKTEFAEDRLMQAILWCELTPGSTATEVELAERFGLGRAATRAALAKLSAFGLMHPIPRLGWRVLPMSGALIGQVISARRLVEPALGEAVLSQEALSAASSLAHMITIIGDRVEAGSLLTRRGYERDLMEILLAGVNPIISSFLSSLWAQSDRIIRFLELGGAAPYGAMDADALVEAYRAGDADAVCAARTREIEKFQSFVSLALLNDSSELTMDRGELKPGAPNQKQKQSAPSKEPIRVSSGGRLSNKGIES</sequence>
<evidence type="ECO:0000256" key="1">
    <source>
        <dbReference type="ARBA" id="ARBA00023015"/>
    </source>
</evidence>
<keyword evidence="7" id="KW-1185">Reference proteome</keyword>
<evidence type="ECO:0000256" key="3">
    <source>
        <dbReference type="ARBA" id="ARBA00023163"/>
    </source>
</evidence>
<organism evidence="6 7">
    <name type="scientific">Hoeflea ulvae</name>
    <dbReference type="NCBI Taxonomy" id="2983764"/>
    <lineage>
        <taxon>Bacteria</taxon>
        <taxon>Pseudomonadati</taxon>
        <taxon>Pseudomonadota</taxon>
        <taxon>Alphaproteobacteria</taxon>
        <taxon>Hyphomicrobiales</taxon>
        <taxon>Rhizobiaceae</taxon>
        <taxon>Hoeflea</taxon>
    </lineage>
</organism>
<dbReference type="InterPro" id="IPR036390">
    <property type="entry name" value="WH_DNA-bd_sf"/>
</dbReference>
<dbReference type="SUPFAM" id="SSF46785">
    <property type="entry name" value="Winged helix' DNA-binding domain"/>
    <property type="match status" value="1"/>
</dbReference>
<name>A0ABT3YKK9_9HYPH</name>
<dbReference type="SMART" id="SM00345">
    <property type="entry name" value="HTH_GNTR"/>
    <property type="match status" value="1"/>
</dbReference>
<evidence type="ECO:0000313" key="6">
    <source>
        <dbReference type="EMBL" id="MCY0096363.1"/>
    </source>
</evidence>
<keyword evidence="1" id="KW-0805">Transcription regulation</keyword>
<comment type="caution">
    <text evidence="6">The sequence shown here is derived from an EMBL/GenBank/DDBJ whole genome shotgun (WGS) entry which is preliminary data.</text>
</comment>
<dbReference type="PROSITE" id="PS50949">
    <property type="entry name" value="HTH_GNTR"/>
    <property type="match status" value="1"/>
</dbReference>
<dbReference type="PANTHER" id="PTHR43537">
    <property type="entry name" value="TRANSCRIPTIONAL REGULATOR, GNTR FAMILY"/>
    <property type="match status" value="1"/>
</dbReference>
<dbReference type="Gene3D" id="1.10.10.10">
    <property type="entry name" value="Winged helix-like DNA-binding domain superfamily/Winged helix DNA-binding domain"/>
    <property type="match status" value="1"/>
</dbReference>
<evidence type="ECO:0000256" key="4">
    <source>
        <dbReference type="SAM" id="MobiDB-lite"/>
    </source>
</evidence>
<evidence type="ECO:0000313" key="7">
    <source>
        <dbReference type="Proteomes" id="UP001081283"/>
    </source>
</evidence>
<dbReference type="InterPro" id="IPR000524">
    <property type="entry name" value="Tscrpt_reg_HTH_GntR"/>
</dbReference>
<dbReference type="PANTHER" id="PTHR43537:SF24">
    <property type="entry name" value="GLUCONATE OPERON TRANSCRIPTIONAL REPRESSOR"/>
    <property type="match status" value="1"/>
</dbReference>
<accession>A0ABT3YKK9</accession>
<dbReference type="Proteomes" id="UP001081283">
    <property type="component" value="Unassembled WGS sequence"/>
</dbReference>
<evidence type="ECO:0000256" key="2">
    <source>
        <dbReference type="ARBA" id="ARBA00023125"/>
    </source>
</evidence>
<proteinExistence type="predicted"/>
<protein>
    <submittedName>
        <fullName evidence="6">GntR family transcriptional regulator</fullName>
    </submittedName>
</protein>